<dbReference type="RefSeq" id="XP_001830269.2">
    <property type="nucleotide sequence ID" value="XM_001830217.2"/>
</dbReference>
<dbReference type="Proteomes" id="UP000001861">
    <property type="component" value="Unassembled WGS sequence"/>
</dbReference>
<feature type="compositionally biased region" description="Polar residues" evidence="1">
    <location>
        <begin position="178"/>
        <end position="191"/>
    </location>
</feature>
<gene>
    <name evidence="2" type="ORF">CC1G_01905</name>
</gene>
<dbReference type="OMA" id="HSKGWHE"/>
<feature type="region of interest" description="Disordered" evidence="1">
    <location>
        <begin position="56"/>
        <end position="191"/>
    </location>
</feature>
<protein>
    <submittedName>
        <fullName evidence="2">Uncharacterized protein</fullName>
    </submittedName>
</protein>
<sequence>MNYGLIYCNTVHDPPLIKSSVKWFGKHEYLAVLATQHGRAWKEIYESKDWYTILVPPKPSTPPRGLRRRRMAPGALKEPSPGLEYDLEELPASRANASRANSPERTTDLPAGSQATRTRAGRSKPKAATQRPAPSAQQDLPNARILTMSPERDLTPLSDVIDLSPDMSVAPSRRKRNANPSSRYRDASSSGMEISPALVEASLLLAPAVIPASQTHTHTRTRSTSTDSSSADTVVQPTTSRSSSVLSGLTIVSTGEATSVGKRKADVIEEPGDEEGGSNNAEQSDLEEEVAVTRSRAARNKKQVKHTPADAVATKGKATKASQPGKKRARKA</sequence>
<dbReference type="HOGENOM" id="CLU_836819_0_0_1"/>
<dbReference type="AlphaFoldDB" id="A8N5X4"/>
<accession>A8N5X4</accession>
<dbReference type="OrthoDB" id="2944913at2759"/>
<feature type="region of interest" description="Disordered" evidence="1">
    <location>
        <begin position="213"/>
        <end position="332"/>
    </location>
</feature>
<dbReference type="KEGG" id="cci:CC1G_01905"/>
<evidence type="ECO:0000313" key="2">
    <source>
        <dbReference type="EMBL" id="EAU91416.2"/>
    </source>
</evidence>
<dbReference type="VEuPathDB" id="FungiDB:CC1G_01905"/>
<dbReference type="STRING" id="240176.A8N5X4"/>
<organism evidence="2 3">
    <name type="scientific">Coprinopsis cinerea (strain Okayama-7 / 130 / ATCC MYA-4618 / FGSC 9003)</name>
    <name type="common">Inky cap fungus</name>
    <name type="synonym">Hormographiella aspergillata</name>
    <dbReference type="NCBI Taxonomy" id="240176"/>
    <lineage>
        <taxon>Eukaryota</taxon>
        <taxon>Fungi</taxon>
        <taxon>Dikarya</taxon>
        <taxon>Basidiomycota</taxon>
        <taxon>Agaricomycotina</taxon>
        <taxon>Agaricomycetes</taxon>
        <taxon>Agaricomycetidae</taxon>
        <taxon>Agaricales</taxon>
        <taxon>Agaricineae</taxon>
        <taxon>Psathyrellaceae</taxon>
        <taxon>Coprinopsis</taxon>
    </lineage>
</organism>
<feature type="compositionally biased region" description="Low complexity" evidence="1">
    <location>
        <begin position="92"/>
        <end position="101"/>
    </location>
</feature>
<name>A8N5X4_COPC7</name>
<feature type="compositionally biased region" description="Low complexity" evidence="1">
    <location>
        <begin position="213"/>
        <end position="236"/>
    </location>
</feature>
<proteinExistence type="predicted"/>
<evidence type="ECO:0000313" key="3">
    <source>
        <dbReference type="Proteomes" id="UP000001861"/>
    </source>
</evidence>
<evidence type="ECO:0000256" key="1">
    <source>
        <dbReference type="SAM" id="MobiDB-lite"/>
    </source>
</evidence>
<feature type="compositionally biased region" description="Polar residues" evidence="1">
    <location>
        <begin position="237"/>
        <end position="257"/>
    </location>
</feature>
<dbReference type="InParanoid" id="A8N5X4"/>
<dbReference type="GeneID" id="6006708"/>
<reference evidence="2 3" key="1">
    <citation type="journal article" date="2010" name="Proc. Natl. Acad. Sci. U.S.A.">
        <title>Insights into evolution of multicellular fungi from the assembled chromosomes of the mushroom Coprinopsis cinerea (Coprinus cinereus).</title>
        <authorList>
            <person name="Stajich J.E."/>
            <person name="Wilke S.K."/>
            <person name="Ahren D."/>
            <person name="Au C.H."/>
            <person name="Birren B.W."/>
            <person name="Borodovsky M."/>
            <person name="Burns C."/>
            <person name="Canback B."/>
            <person name="Casselton L.A."/>
            <person name="Cheng C.K."/>
            <person name="Deng J."/>
            <person name="Dietrich F.S."/>
            <person name="Fargo D.C."/>
            <person name="Farman M.L."/>
            <person name="Gathman A.C."/>
            <person name="Goldberg J."/>
            <person name="Guigo R."/>
            <person name="Hoegger P.J."/>
            <person name="Hooker J.B."/>
            <person name="Huggins A."/>
            <person name="James T.Y."/>
            <person name="Kamada T."/>
            <person name="Kilaru S."/>
            <person name="Kodira C."/>
            <person name="Kues U."/>
            <person name="Kupfer D."/>
            <person name="Kwan H.S."/>
            <person name="Lomsadze A."/>
            <person name="Li W."/>
            <person name="Lilly W.W."/>
            <person name="Ma L.J."/>
            <person name="Mackey A.J."/>
            <person name="Manning G."/>
            <person name="Martin F."/>
            <person name="Muraguchi H."/>
            <person name="Natvig D.O."/>
            <person name="Palmerini H."/>
            <person name="Ramesh M.A."/>
            <person name="Rehmeyer C.J."/>
            <person name="Roe B.A."/>
            <person name="Shenoy N."/>
            <person name="Stanke M."/>
            <person name="Ter-Hovhannisyan V."/>
            <person name="Tunlid A."/>
            <person name="Velagapudi R."/>
            <person name="Vision T.J."/>
            <person name="Zeng Q."/>
            <person name="Zolan M.E."/>
            <person name="Pukkila P.J."/>
        </authorList>
    </citation>
    <scope>NUCLEOTIDE SEQUENCE [LARGE SCALE GENOMIC DNA]</scope>
    <source>
        <strain evidence="3">Okayama-7 / 130 / ATCC MYA-4618 / FGSC 9003</strain>
    </source>
</reference>
<comment type="caution">
    <text evidence="2">The sequence shown here is derived from an EMBL/GenBank/DDBJ whole genome shotgun (WGS) entry which is preliminary data.</text>
</comment>
<keyword evidence="3" id="KW-1185">Reference proteome</keyword>
<dbReference type="EMBL" id="AACS02000003">
    <property type="protein sequence ID" value="EAU91416.2"/>
    <property type="molecule type" value="Genomic_DNA"/>
</dbReference>
<feature type="compositionally biased region" description="Basic residues" evidence="1">
    <location>
        <begin position="296"/>
        <end position="305"/>
    </location>
</feature>